<dbReference type="RefSeq" id="XP_002485648.1">
    <property type="nucleotide sequence ID" value="XM_002485603.1"/>
</dbReference>
<feature type="region of interest" description="Disordered" evidence="3">
    <location>
        <begin position="136"/>
        <end position="169"/>
    </location>
</feature>
<keyword evidence="5" id="KW-1185">Reference proteome</keyword>
<sequence length="316" mass="35424">MKKTLTFISGHWSAKDNDSEHISSSRSQSAYSKRREQVRKAQRSRVYSSHRERKAHYHSTLESEVLRLRTNEASFLKKISDLEAQLYSLQEVIKINGIELPTVEKYGRHATELDTNAALMLPIVGDPNVENTVHDIPAPRQRSKNANSTTDITQTLSSPSPKLGQPAEAGSAMDKTLLAHGMEFVLTLEKPCLGHINVDLNNSSEPSGHVLTASMPLLSTHHYPHSFNDGSPSLEASRTIFERLTTLSSELVHDEEFSPIQLWNYIMDQPLAYKLDITQLRVLAESLVHHVRCYGFGAVLEKEVCVKMVARILTSN</sequence>
<dbReference type="InterPro" id="IPR046347">
    <property type="entry name" value="bZIP_sf"/>
</dbReference>
<dbReference type="InterPro" id="IPR050936">
    <property type="entry name" value="AP-1-like"/>
</dbReference>
<dbReference type="InParanoid" id="B8MJ33"/>
<organism evidence="4 5">
    <name type="scientific">Talaromyces stipitatus (strain ATCC 10500 / CBS 375.48 / QM 6759 / NRRL 1006)</name>
    <name type="common">Penicillium stipitatum</name>
    <dbReference type="NCBI Taxonomy" id="441959"/>
    <lineage>
        <taxon>Eukaryota</taxon>
        <taxon>Fungi</taxon>
        <taxon>Dikarya</taxon>
        <taxon>Ascomycota</taxon>
        <taxon>Pezizomycotina</taxon>
        <taxon>Eurotiomycetes</taxon>
        <taxon>Eurotiomycetidae</taxon>
        <taxon>Eurotiales</taxon>
        <taxon>Trichocomaceae</taxon>
        <taxon>Talaromyces</taxon>
        <taxon>Talaromyces sect. Talaromyces</taxon>
    </lineage>
</organism>
<gene>
    <name evidence="4" type="ORF">TSTA_051310</name>
</gene>
<dbReference type="GO" id="GO:0000976">
    <property type="term" value="F:transcription cis-regulatory region binding"/>
    <property type="evidence" value="ECO:0007669"/>
    <property type="project" value="InterPro"/>
</dbReference>
<evidence type="ECO:0000256" key="3">
    <source>
        <dbReference type="SAM" id="MobiDB-lite"/>
    </source>
</evidence>
<dbReference type="OrthoDB" id="2590011at2759"/>
<dbReference type="eggNOG" id="ENOG502SPRN">
    <property type="taxonomic scope" value="Eukaryota"/>
</dbReference>
<reference evidence="5" key="1">
    <citation type="journal article" date="2015" name="Genome Announc.">
        <title>Genome sequence of the AIDS-associated pathogen Penicillium marneffei (ATCC18224) and its near taxonomic relative Talaromyces stipitatus (ATCC10500).</title>
        <authorList>
            <person name="Nierman W.C."/>
            <person name="Fedorova-Abrams N.D."/>
            <person name="Andrianopoulos A."/>
        </authorList>
    </citation>
    <scope>NUCLEOTIDE SEQUENCE [LARGE SCALE GENOMIC DNA]</scope>
    <source>
        <strain evidence="5">ATCC 10500 / CBS 375.48 / QM 6759 / NRRL 1006</strain>
    </source>
</reference>
<proteinExistence type="predicted"/>
<dbReference type="PhylomeDB" id="B8MJ33"/>
<protein>
    <recommendedName>
        <fullName evidence="6">BZIP domain-containing protein</fullName>
    </recommendedName>
</protein>
<feature type="compositionally biased region" description="Polar residues" evidence="3">
    <location>
        <begin position="144"/>
        <end position="160"/>
    </location>
</feature>
<dbReference type="SUPFAM" id="SSF57959">
    <property type="entry name" value="Leucine zipper domain"/>
    <property type="match status" value="1"/>
</dbReference>
<dbReference type="AlphaFoldDB" id="B8MJ33"/>
<dbReference type="HOGENOM" id="CLU_036934_2_0_1"/>
<dbReference type="OMA" id="AQSEMGH"/>
<name>B8MJ33_TALSN</name>
<dbReference type="VEuPathDB" id="FungiDB:TSTA_051310"/>
<dbReference type="GO" id="GO:0001228">
    <property type="term" value="F:DNA-binding transcription activator activity, RNA polymerase II-specific"/>
    <property type="evidence" value="ECO:0007669"/>
    <property type="project" value="TreeGrafter"/>
</dbReference>
<feature type="region of interest" description="Disordered" evidence="3">
    <location>
        <begin position="15"/>
        <end position="55"/>
    </location>
</feature>
<evidence type="ECO:0000256" key="2">
    <source>
        <dbReference type="ARBA" id="ARBA00023242"/>
    </source>
</evidence>
<evidence type="ECO:0000313" key="4">
    <source>
        <dbReference type="EMBL" id="EED15695.1"/>
    </source>
</evidence>
<keyword evidence="2" id="KW-0539">Nucleus</keyword>
<dbReference type="GO" id="GO:0090575">
    <property type="term" value="C:RNA polymerase II transcription regulator complex"/>
    <property type="evidence" value="ECO:0007669"/>
    <property type="project" value="TreeGrafter"/>
</dbReference>
<evidence type="ECO:0008006" key="6">
    <source>
        <dbReference type="Google" id="ProtNLM"/>
    </source>
</evidence>
<evidence type="ECO:0000313" key="5">
    <source>
        <dbReference type="Proteomes" id="UP000001745"/>
    </source>
</evidence>
<accession>B8MJ33</accession>
<dbReference type="GeneID" id="8106333"/>
<dbReference type="PANTHER" id="PTHR40621:SF6">
    <property type="entry name" value="AP-1-LIKE TRANSCRIPTION FACTOR YAP1-RELATED"/>
    <property type="match status" value="1"/>
</dbReference>
<evidence type="ECO:0000256" key="1">
    <source>
        <dbReference type="ARBA" id="ARBA00004123"/>
    </source>
</evidence>
<dbReference type="STRING" id="441959.B8MJ33"/>
<dbReference type="Gene3D" id="1.20.5.170">
    <property type="match status" value="1"/>
</dbReference>
<dbReference type="Proteomes" id="UP000001745">
    <property type="component" value="Unassembled WGS sequence"/>
</dbReference>
<dbReference type="PANTHER" id="PTHR40621">
    <property type="entry name" value="TRANSCRIPTION FACTOR KAPC-RELATED"/>
    <property type="match status" value="1"/>
</dbReference>
<comment type="subcellular location">
    <subcellularLocation>
        <location evidence="1">Nucleus</location>
    </subcellularLocation>
</comment>
<dbReference type="EMBL" id="EQ962657">
    <property type="protein sequence ID" value="EED15695.1"/>
    <property type="molecule type" value="Genomic_DNA"/>
</dbReference>
<dbReference type="CDD" id="cd14688">
    <property type="entry name" value="bZIP_YAP"/>
    <property type="match status" value="1"/>
</dbReference>